<dbReference type="SMART" id="SM00612">
    <property type="entry name" value="Kelch"/>
    <property type="match status" value="6"/>
</dbReference>
<dbReference type="Pfam" id="PF24681">
    <property type="entry name" value="Kelch_KLHDC2_KLHL20_DRC7"/>
    <property type="match status" value="1"/>
</dbReference>
<name>A0ABN8NR97_9CNID</name>
<dbReference type="Pfam" id="PF07707">
    <property type="entry name" value="BACK"/>
    <property type="match status" value="1"/>
</dbReference>
<dbReference type="SUPFAM" id="SSF117281">
    <property type="entry name" value="Kelch motif"/>
    <property type="match status" value="1"/>
</dbReference>
<dbReference type="PROSITE" id="PS50097">
    <property type="entry name" value="BTB"/>
    <property type="match status" value="1"/>
</dbReference>
<evidence type="ECO:0000259" key="3">
    <source>
        <dbReference type="PROSITE" id="PS50097"/>
    </source>
</evidence>
<accession>A0ABN8NR97</accession>
<organism evidence="4 5">
    <name type="scientific">Porites lobata</name>
    <dbReference type="NCBI Taxonomy" id="104759"/>
    <lineage>
        <taxon>Eukaryota</taxon>
        <taxon>Metazoa</taxon>
        <taxon>Cnidaria</taxon>
        <taxon>Anthozoa</taxon>
        <taxon>Hexacorallia</taxon>
        <taxon>Scleractinia</taxon>
        <taxon>Fungiina</taxon>
        <taxon>Poritidae</taxon>
        <taxon>Porites</taxon>
    </lineage>
</organism>
<dbReference type="PANTHER" id="PTHR45632:SF30">
    <property type="entry name" value="BTB DOMAIN-CONTAINING PROTEIN"/>
    <property type="match status" value="1"/>
</dbReference>
<keyword evidence="1" id="KW-0880">Kelch repeat</keyword>
<keyword evidence="5" id="KW-1185">Reference proteome</keyword>
<dbReference type="PANTHER" id="PTHR45632">
    <property type="entry name" value="LD33804P"/>
    <property type="match status" value="1"/>
</dbReference>
<evidence type="ECO:0000313" key="4">
    <source>
        <dbReference type="EMBL" id="CAH3115285.1"/>
    </source>
</evidence>
<dbReference type="InterPro" id="IPR000210">
    <property type="entry name" value="BTB/POZ_dom"/>
</dbReference>
<comment type="caution">
    <text evidence="4">The sequence shown here is derived from an EMBL/GenBank/DDBJ whole genome shotgun (WGS) entry which is preliminary data.</text>
</comment>
<dbReference type="Gene3D" id="2.120.10.80">
    <property type="entry name" value="Kelch-type beta propeller"/>
    <property type="match status" value="2"/>
</dbReference>
<dbReference type="SMART" id="SM00225">
    <property type="entry name" value="BTB"/>
    <property type="match status" value="1"/>
</dbReference>
<feature type="domain" description="BTB" evidence="3">
    <location>
        <begin position="31"/>
        <end position="98"/>
    </location>
</feature>
<dbReference type="InterPro" id="IPR006652">
    <property type="entry name" value="Kelch_1"/>
</dbReference>
<dbReference type="Gene3D" id="3.30.710.10">
    <property type="entry name" value="Potassium Channel Kv1.1, Chain A"/>
    <property type="match status" value="1"/>
</dbReference>
<dbReference type="PIRSF" id="PIRSF037037">
    <property type="entry name" value="Kelch-like_protein_gigaxonin"/>
    <property type="match status" value="1"/>
</dbReference>
<dbReference type="SMART" id="SM00875">
    <property type="entry name" value="BACK"/>
    <property type="match status" value="1"/>
</dbReference>
<dbReference type="Proteomes" id="UP001159405">
    <property type="component" value="Unassembled WGS sequence"/>
</dbReference>
<protein>
    <recommendedName>
        <fullName evidence="3">BTB domain-containing protein</fullName>
    </recommendedName>
</protein>
<evidence type="ECO:0000313" key="5">
    <source>
        <dbReference type="Proteomes" id="UP001159405"/>
    </source>
</evidence>
<dbReference type="InterPro" id="IPR017096">
    <property type="entry name" value="BTB-kelch_protein"/>
</dbReference>
<proteinExistence type="predicted"/>
<keyword evidence="2" id="KW-0677">Repeat</keyword>
<dbReference type="InterPro" id="IPR011705">
    <property type="entry name" value="BACK"/>
</dbReference>
<reference evidence="4 5" key="1">
    <citation type="submission" date="2022-05" db="EMBL/GenBank/DDBJ databases">
        <authorList>
            <consortium name="Genoscope - CEA"/>
            <person name="William W."/>
        </authorList>
    </citation>
    <scope>NUCLEOTIDE SEQUENCE [LARGE SCALE GENOMIC DNA]</scope>
</reference>
<dbReference type="EMBL" id="CALNXK010000028">
    <property type="protein sequence ID" value="CAH3115285.1"/>
    <property type="molecule type" value="Genomic_DNA"/>
</dbReference>
<sequence length="580" mass="65295">MAENQTRIADHQFKDEVFRSLNDLRNSKLLCDTTIRAEGKEFPAHRCVLSAGSLYFRGLFTTELGESESNLIELQLLKCTAINEVLEFIYTGEATVNSSNAQDVIVAADYLIIPSLKAKASEFMENTINASNCLAMESFACQFHCDSLKRAALKYICQHFTCVVESEDFKTLEYNKVKMFISQDEIIVSKEEEVYEAVIRWVKHDMVSRESFFPELLKCVRIFSMSKFSLREIVANEELVLKNQECMSTVLKRMSSFLFSDDAGFRLLERPRLCLKTHEPVVVFTGGHVIPCQMYPPSRKTFGFLPATKQWVELPKMTVGRSRHAAAVCNGHLFVVGGQERAALSYYNPFQNKWCTKKDKMIPVRMGATLTTHKEEMYMIGGKKDRGIILHSVSKYSFQLNRWTDLSPMQFPRAAHCAVGLDGLIYIIAGQDNSVCLKCMECYDPSNDEWSQAPAMTNERKFAAAAASSGDKIIVVGGYADMECENLVESCEIFIKSTNEWNIVAGPIVPRAACGIVSIEDCVYLFGGEDGETEIGSVECYSFQGGAWHLIGNMPKPLTCLQASLLQLPMEYLREQLKVM</sequence>
<gene>
    <name evidence="4" type="ORF">PLOB_00023547</name>
</gene>
<dbReference type="Gene3D" id="1.25.40.420">
    <property type="match status" value="1"/>
</dbReference>
<evidence type="ECO:0000256" key="1">
    <source>
        <dbReference type="ARBA" id="ARBA00022441"/>
    </source>
</evidence>
<dbReference type="Pfam" id="PF00651">
    <property type="entry name" value="BTB"/>
    <property type="match status" value="1"/>
</dbReference>
<dbReference type="InterPro" id="IPR011333">
    <property type="entry name" value="SKP1/BTB/POZ_sf"/>
</dbReference>
<dbReference type="InterPro" id="IPR015915">
    <property type="entry name" value="Kelch-typ_b-propeller"/>
</dbReference>
<dbReference type="SUPFAM" id="SSF54695">
    <property type="entry name" value="POZ domain"/>
    <property type="match status" value="1"/>
</dbReference>
<evidence type="ECO:0000256" key="2">
    <source>
        <dbReference type="ARBA" id="ARBA00022737"/>
    </source>
</evidence>